<protein>
    <recommendedName>
        <fullName evidence="3">Aspartyl-phosphate phosphatase Spo0E family protein</fullName>
    </recommendedName>
</protein>
<dbReference type="GO" id="GO:0043937">
    <property type="term" value="P:regulation of sporulation"/>
    <property type="evidence" value="ECO:0007669"/>
    <property type="project" value="InterPro"/>
</dbReference>
<dbReference type="SUPFAM" id="SSF140500">
    <property type="entry name" value="BAS1536-like"/>
    <property type="match status" value="1"/>
</dbReference>
<proteinExistence type="predicted"/>
<reference evidence="1 2" key="1">
    <citation type="journal article" date="2014" name="BMC Genomics">
        <title>Comparison of environmental and isolate Sulfobacillus genomes reveals diverse carbon, sulfur, nitrogen, and hydrogen metabolisms.</title>
        <authorList>
            <person name="Justice N.B."/>
            <person name="Norman A."/>
            <person name="Brown C.T."/>
            <person name="Singh A."/>
            <person name="Thomas B.C."/>
            <person name="Banfield J.F."/>
        </authorList>
    </citation>
    <scope>NUCLEOTIDE SEQUENCE [LARGE SCALE GENOMIC DNA]</scope>
    <source>
        <strain evidence="1">AMDSBA4</strain>
    </source>
</reference>
<comment type="caution">
    <text evidence="1">The sequence shown here is derived from an EMBL/GenBank/DDBJ whole genome shotgun (WGS) entry which is preliminary data.</text>
</comment>
<dbReference type="InterPro" id="IPR018540">
    <property type="entry name" value="Spo0E-like"/>
</dbReference>
<dbReference type="AlphaFoldDB" id="A0A2T2XGP1"/>
<gene>
    <name evidence="1" type="ORF">C7B46_08555</name>
</gene>
<dbReference type="GO" id="GO:0046983">
    <property type="term" value="F:protein dimerization activity"/>
    <property type="evidence" value="ECO:0007669"/>
    <property type="project" value="InterPro"/>
</dbReference>
<dbReference type="InterPro" id="IPR036638">
    <property type="entry name" value="HLH_DNA-bd_sf"/>
</dbReference>
<dbReference type="Pfam" id="PF09388">
    <property type="entry name" value="SpoOE-like"/>
    <property type="match status" value="1"/>
</dbReference>
<evidence type="ECO:0008006" key="3">
    <source>
        <dbReference type="Google" id="ProtNLM"/>
    </source>
</evidence>
<organism evidence="1 2">
    <name type="scientific">Sulfobacillus benefaciens</name>
    <dbReference type="NCBI Taxonomy" id="453960"/>
    <lineage>
        <taxon>Bacteria</taxon>
        <taxon>Bacillati</taxon>
        <taxon>Bacillota</taxon>
        <taxon>Clostridia</taxon>
        <taxon>Eubacteriales</taxon>
        <taxon>Clostridiales Family XVII. Incertae Sedis</taxon>
        <taxon>Sulfobacillus</taxon>
    </lineage>
</organism>
<dbReference type="Gene3D" id="4.10.280.10">
    <property type="entry name" value="Helix-loop-helix DNA-binding domain"/>
    <property type="match status" value="1"/>
</dbReference>
<dbReference type="InterPro" id="IPR037208">
    <property type="entry name" value="Spo0E-like_sf"/>
</dbReference>
<name>A0A2T2XGP1_9FIRM</name>
<accession>A0A2T2XGP1</accession>
<evidence type="ECO:0000313" key="2">
    <source>
        <dbReference type="Proteomes" id="UP000242972"/>
    </source>
</evidence>
<evidence type="ECO:0000313" key="1">
    <source>
        <dbReference type="EMBL" id="PSR33648.1"/>
    </source>
</evidence>
<dbReference type="EMBL" id="PXYW01000017">
    <property type="protein sequence ID" value="PSR33648.1"/>
    <property type="molecule type" value="Genomic_DNA"/>
</dbReference>
<sequence>MAIGAILSHADYTRTMDQIRRLQAKLHDLAHLKGNLHPEVIAVSQQIDDYIVSIQRYWQYTRDGRTG</sequence>
<dbReference type="Proteomes" id="UP000242972">
    <property type="component" value="Unassembled WGS sequence"/>
</dbReference>